<keyword evidence="6" id="KW-1185">Reference proteome</keyword>
<evidence type="ECO:0000259" key="4">
    <source>
        <dbReference type="PROSITE" id="PS01124"/>
    </source>
</evidence>
<dbReference type="GO" id="GO:0043565">
    <property type="term" value="F:sequence-specific DNA binding"/>
    <property type="evidence" value="ECO:0007669"/>
    <property type="project" value="InterPro"/>
</dbReference>
<dbReference type="InterPro" id="IPR009594">
    <property type="entry name" value="Tscrpt_reg_HTH_AraC_N"/>
</dbReference>
<proteinExistence type="predicted"/>
<name>A0A1G9UB32_9BACT</name>
<feature type="domain" description="HTH araC/xylS-type" evidence="4">
    <location>
        <begin position="200"/>
        <end position="298"/>
    </location>
</feature>
<dbReference type="AlphaFoldDB" id="A0A1G9UB32"/>
<accession>A0A1G9UB32</accession>
<dbReference type="InterPro" id="IPR009057">
    <property type="entry name" value="Homeodomain-like_sf"/>
</dbReference>
<dbReference type="PRINTS" id="PR00032">
    <property type="entry name" value="HTHARAC"/>
</dbReference>
<protein>
    <submittedName>
        <fullName evidence="5">AraC-type DNA-binding protein</fullName>
    </submittedName>
</protein>
<gene>
    <name evidence="5" type="ORF">SAMN05421823_11613</name>
</gene>
<dbReference type="STRING" id="1075417.SAMN05421823_11613"/>
<reference evidence="5 6" key="1">
    <citation type="submission" date="2016-10" db="EMBL/GenBank/DDBJ databases">
        <authorList>
            <person name="de Groot N.N."/>
        </authorList>
    </citation>
    <scope>NUCLEOTIDE SEQUENCE [LARGE SCALE GENOMIC DNA]</scope>
    <source>
        <strain evidence="5 6">DSM 25186</strain>
    </source>
</reference>
<dbReference type="InterPro" id="IPR018062">
    <property type="entry name" value="HTH_AraC-typ_CS"/>
</dbReference>
<dbReference type="InterPro" id="IPR018060">
    <property type="entry name" value="HTH_AraC"/>
</dbReference>
<keyword evidence="3" id="KW-0804">Transcription</keyword>
<dbReference type="SUPFAM" id="SSF46689">
    <property type="entry name" value="Homeodomain-like"/>
    <property type="match status" value="2"/>
</dbReference>
<dbReference type="Pfam" id="PF12833">
    <property type="entry name" value="HTH_18"/>
    <property type="match status" value="1"/>
</dbReference>
<evidence type="ECO:0000256" key="2">
    <source>
        <dbReference type="ARBA" id="ARBA00023125"/>
    </source>
</evidence>
<keyword evidence="2 5" id="KW-0238">DNA-binding</keyword>
<organism evidence="5 6">
    <name type="scientific">Catalinimonas alkaloidigena</name>
    <dbReference type="NCBI Taxonomy" id="1075417"/>
    <lineage>
        <taxon>Bacteria</taxon>
        <taxon>Pseudomonadati</taxon>
        <taxon>Bacteroidota</taxon>
        <taxon>Cytophagia</taxon>
        <taxon>Cytophagales</taxon>
        <taxon>Catalimonadaceae</taxon>
        <taxon>Catalinimonas</taxon>
    </lineage>
</organism>
<dbReference type="RefSeq" id="WP_089688222.1">
    <property type="nucleotide sequence ID" value="NZ_FNFO01000016.1"/>
</dbReference>
<dbReference type="SMART" id="SM00342">
    <property type="entry name" value="HTH_ARAC"/>
    <property type="match status" value="1"/>
</dbReference>
<evidence type="ECO:0000313" key="5">
    <source>
        <dbReference type="EMBL" id="SDM57151.1"/>
    </source>
</evidence>
<keyword evidence="1" id="KW-0805">Transcription regulation</keyword>
<dbReference type="OrthoDB" id="9779074at2"/>
<dbReference type="Proteomes" id="UP000198510">
    <property type="component" value="Unassembled WGS sequence"/>
</dbReference>
<dbReference type="InterPro" id="IPR020449">
    <property type="entry name" value="Tscrpt_reg_AraC-type_HTH"/>
</dbReference>
<dbReference type="GO" id="GO:0003700">
    <property type="term" value="F:DNA-binding transcription factor activity"/>
    <property type="evidence" value="ECO:0007669"/>
    <property type="project" value="InterPro"/>
</dbReference>
<dbReference type="Pfam" id="PF06719">
    <property type="entry name" value="AraC_N"/>
    <property type="match status" value="1"/>
</dbReference>
<dbReference type="Gene3D" id="1.10.10.60">
    <property type="entry name" value="Homeodomain-like"/>
    <property type="match status" value="2"/>
</dbReference>
<evidence type="ECO:0000313" key="6">
    <source>
        <dbReference type="Proteomes" id="UP000198510"/>
    </source>
</evidence>
<dbReference type="EMBL" id="FNFO01000016">
    <property type="protein sequence ID" value="SDM57151.1"/>
    <property type="molecule type" value="Genomic_DNA"/>
</dbReference>
<dbReference type="PROSITE" id="PS01124">
    <property type="entry name" value="HTH_ARAC_FAMILY_2"/>
    <property type="match status" value="1"/>
</dbReference>
<evidence type="ECO:0000256" key="3">
    <source>
        <dbReference type="ARBA" id="ARBA00023163"/>
    </source>
</evidence>
<dbReference type="PANTHER" id="PTHR43280">
    <property type="entry name" value="ARAC-FAMILY TRANSCRIPTIONAL REGULATOR"/>
    <property type="match status" value="1"/>
</dbReference>
<sequence length="302" mass="34846">MSSFIPQYNLEPDFLLKKSILFEVKETFLTVYNFFDPHQNVPLQSQYLTFIAIIRGDAMLKLGDENLDLLTGESFLLLPGTQEHLQFPRTSYANPVQCMVIEFPMQRVADTLSLINEYYSDGQDEISDRQVLRSRYSRVKSEQVFRSVTKLLQVMEEEVSCKKLLIDTNITELLIRTMQTPLQGVILEYSRPSAHGHRIEFTANYIRQNLATPITLQALADQACMSKASFLRHFKQEFGVAPIEYINRERIRLSKKRLADPQKTVADVAFELGFKNAGYFIRTFKKYVGTTPKSYQQQLIAS</sequence>
<evidence type="ECO:0000256" key="1">
    <source>
        <dbReference type="ARBA" id="ARBA00023015"/>
    </source>
</evidence>
<dbReference type="PANTHER" id="PTHR43280:SF2">
    <property type="entry name" value="HTH-TYPE TRANSCRIPTIONAL REGULATOR EXSA"/>
    <property type="match status" value="1"/>
</dbReference>
<dbReference type="PROSITE" id="PS00041">
    <property type="entry name" value="HTH_ARAC_FAMILY_1"/>
    <property type="match status" value="1"/>
</dbReference>